<name>A0AB38N6G5_9GAMM</name>
<evidence type="ECO:0000313" key="9">
    <source>
        <dbReference type="Proteomes" id="UP000306421"/>
    </source>
</evidence>
<dbReference type="InterPro" id="IPR017941">
    <property type="entry name" value="Rieske_2Fe-2S"/>
</dbReference>
<reference evidence="6 8" key="1">
    <citation type="submission" date="2018-04" db="EMBL/GenBank/DDBJ databases">
        <title>Whole genome sequence comparison of clinical and drinking water Legionella pneumophila isolates associated with the Flint Water Crisis.</title>
        <authorList>
            <person name="Garner E."/>
            <person name="Brown C."/>
            <person name="Schwake O."/>
            <person name="Coil D."/>
            <person name="Jospin G."/>
            <person name="Eisen J."/>
            <person name="Edwards M."/>
            <person name="Pruden A."/>
        </authorList>
    </citation>
    <scope>NUCLEOTIDE SEQUENCE [LARGE SCALE GENOMIC DNA]</scope>
    <source>
        <strain evidence="6 8">Genessee03</strain>
    </source>
</reference>
<dbReference type="Proteomes" id="UP000251035">
    <property type="component" value="Unassembled WGS sequence"/>
</dbReference>
<dbReference type="EMBL" id="QFGG01000002">
    <property type="protein sequence ID" value="TID45781.1"/>
    <property type="molecule type" value="Genomic_DNA"/>
</dbReference>
<dbReference type="EMBL" id="QCXM01000002">
    <property type="protein sequence ID" value="PUT49017.1"/>
    <property type="molecule type" value="Genomic_DNA"/>
</dbReference>
<keyword evidence="1" id="KW-0001">2Fe-2S</keyword>
<evidence type="ECO:0000256" key="3">
    <source>
        <dbReference type="ARBA" id="ARBA00023004"/>
    </source>
</evidence>
<dbReference type="Proteomes" id="UP000306421">
    <property type="component" value="Unassembled WGS sequence"/>
</dbReference>
<evidence type="ECO:0000256" key="4">
    <source>
        <dbReference type="ARBA" id="ARBA00023014"/>
    </source>
</evidence>
<dbReference type="GO" id="GO:0046872">
    <property type="term" value="F:metal ion binding"/>
    <property type="evidence" value="ECO:0007669"/>
    <property type="project" value="UniProtKB-KW"/>
</dbReference>
<dbReference type="CDD" id="cd03467">
    <property type="entry name" value="Rieske"/>
    <property type="match status" value="1"/>
</dbReference>
<keyword evidence="2" id="KW-0479">Metal-binding</keyword>
<protein>
    <submittedName>
        <fullName evidence="6">(2Fe-2S)-binding protein</fullName>
    </submittedName>
    <submittedName>
        <fullName evidence="7">Rieske (2Fe-2S) protein</fullName>
    </submittedName>
</protein>
<keyword evidence="3" id="KW-0408">Iron</keyword>
<evidence type="ECO:0000256" key="1">
    <source>
        <dbReference type="ARBA" id="ARBA00022714"/>
    </source>
</evidence>
<dbReference type="Pfam" id="PF00355">
    <property type="entry name" value="Rieske"/>
    <property type="match status" value="1"/>
</dbReference>
<dbReference type="PANTHER" id="PTHR21496">
    <property type="entry name" value="FERREDOXIN-RELATED"/>
    <property type="match status" value="1"/>
</dbReference>
<dbReference type="SUPFAM" id="SSF50022">
    <property type="entry name" value="ISP domain"/>
    <property type="match status" value="1"/>
</dbReference>
<dbReference type="AlphaFoldDB" id="A0AB38N6G5"/>
<keyword evidence="8" id="KW-1185">Reference proteome</keyword>
<dbReference type="InterPro" id="IPR036922">
    <property type="entry name" value="Rieske_2Fe-2S_sf"/>
</dbReference>
<evidence type="ECO:0000313" key="6">
    <source>
        <dbReference type="EMBL" id="PUT49017.1"/>
    </source>
</evidence>
<evidence type="ECO:0000313" key="7">
    <source>
        <dbReference type="EMBL" id="TID45781.1"/>
    </source>
</evidence>
<dbReference type="GO" id="GO:0051537">
    <property type="term" value="F:2 iron, 2 sulfur cluster binding"/>
    <property type="evidence" value="ECO:0007669"/>
    <property type="project" value="UniProtKB-KW"/>
</dbReference>
<dbReference type="Gene3D" id="2.102.10.10">
    <property type="entry name" value="Rieske [2Fe-2S] iron-sulphur domain"/>
    <property type="match status" value="1"/>
</dbReference>
<proteinExistence type="predicted"/>
<accession>A0AB38N6G5</accession>
<comment type="caution">
    <text evidence="7">The sequence shown here is derived from an EMBL/GenBank/DDBJ whole genome shotgun (WGS) entry which is preliminary data.</text>
</comment>
<dbReference type="PROSITE" id="PS51296">
    <property type="entry name" value="RIESKE"/>
    <property type="match status" value="1"/>
</dbReference>
<evidence type="ECO:0000256" key="2">
    <source>
        <dbReference type="ARBA" id="ARBA00022723"/>
    </source>
</evidence>
<reference evidence="7 9" key="2">
    <citation type="submission" date="2018-04" db="EMBL/GenBank/DDBJ databases">
        <title>Whole genome sequence comparison of clinical and drinking water Legionella pneumophila isolates.</title>
        <authorList>
            <person name="Garner E."/>
        </authorList>
    </citation>
    <scope>NUCLEOTIDE SEQUENCE [LARGE SCALE GENOMIC DNA]</scope>
    <source>
        <strain evidence="7 9">WH02</strain>
    </source>
</reference>
<evidence type="ECO:0000259" key="5">
    <source>
        <dbReference type="PROSITE" id="PS51296"/>
    </source>
</evidence>
<sequence>MIWKEALALEQLQNQQRHVASIDGNKILFLWHKDKVHAMSSQCPHFKLPLTKGKITEQNTIVCPFHKSEFDLDSGEVACWSPWPPAIGKLLGKVSSSKSLTIYPTRIEDGKIMVGLE</sequence>
<dbReference type="PANTHER" id="PTHR21496:SF23">
    <property type="entry name" value="3-PHENYLPROPIONATE_CINNAMIC ACID DIOXYGENASE FERREDOXIN SUBUNIT"/>
    <property type="match status" value="1"/>
</dbReference>
<evidence type="ECO:0000313" key="8">
    <source>
        <dbReference type="Proteomes" id="UP000251035"/>
    </source>
</evidence>
<feature type="domain" description="Rieske" evidence="5">
    <location>
        <begin position="3"/>
        <end position="114"/>
    </location>
</feature>
<organism evidence="7 9">
    <name type="scientific">Legionella taurinensis</name>
    <dbReference type="NCBI Taxonomy" id="70611"/>
    <lineage>
        <taxon>Bacteria</taxon>
        <taxon>Pseudomonadati</taxon>
        <taxon>Pseudomonadota</taxon>
        <taxon>Gammaproteobacteria</taxon>
        <taxon>Legionellales</taxon>
        <taxon>Legionellaceae</taxon>
        <taxon>Legionella</taxon>
    </lineage>
</organism>
<gene>
    <name evidence="6" type="ORF">DB745_03130</name>
    <name evidence="7" type="ORF">DIZ81_03125</name>
</gene>
<keyword evidence="4" id="KW-0411">Iron-sulfur</keyword>
<dbReference type="RefSeq" id="WP_108291204.1">
    <property type="nucleotide sequence ID" value="NZ_JAWVLH010000001.1"/>
</dbReference>